<keyword evidence="2" id="KW-1185">Reference proteome</keyword>
<dbReference type="EMBL" id="CAJVCH010119565">
    <property type="protein sequence ID" value="CAG7725268.1"/>
    <property type="molecule type" value="Genomic_DNA"/>
</dbReference>
<evidence type="ECO:0000313" key="1">
    <source>
        <dbReference type="EMBL" id="CAG7725268.1"/>
    </source>
</evidence>
<name>A0A8J2NZM8_9HEXA</name>
<protein>
    <submittedName>
        <fullName evidence="1">Uncharacterized protein</fullName>
    </submittedName>
</protein>
<accession>A0A8J2NZM8</accession>
<comment type="caution">
    <text evidence="1">The sequence shown here is derived from an EMBL/GenBank/DDBJ whole genome shotgun (WGS) entry which is preliminary data.</text>
</comment>
<dbReference type="AlphaFoldDB" id="A0A8J2NZM8"/>
<organism evidence="1 2">
    <name type="scientific">Allacma fusca</name>
    <dbReference type="NCBI Taxonomy" id="39272"/>
    <lineage>
        <taxon>Eukaryota</taxon>
        <taxon>Metazoa</taxon>
        <taxon>Ecdysozoa</taxon>
        <taxon>Arthropoda</taxon>
        <taxon>Hexapoda</taxon>
        <taxon>Collembola</taxon>
        <taxon>Symphypleona</taxon>
        <taxon>Sminthuridae</taxon>
        <taxon>Allacma</taxon>
    </lineage>
</organism>
<sequence>MLEALKCYDDHDTVLHKIIVGASVVQESLRGWLNRLMMPGKKDYRRWQYSDETEMSVEEQLTLEDHDHTDETPSTTFSQPIVAIHTARVHSKRSSKASACKAK</sequence>
<feature type="non-terminal residue" evidence="1">
    <location>
        <position position="1"/>
    </location>
</feature>
<proteinExistence type="predicted"/>
<dbReference type="Proteomes" id="UP000708208">
    <property type="component" value="Unassembled WGS sequence"/>
</dbReference>
<reference evidence="1" key="1">
    <citation type="submission" date="2021-06" db="EMBL/GenBank/DDBJ databases">
        <authorList>
            <person name="Hodson N. C."/>
            <person name="Mongue J. A."/>
            <person name="Jaron S. K."/>
        </authorList>
    </citation>
    <scope>NUCLEOTIDE SEQUENCE</scope>
</reference>
<evidence type="ECO:0000313" key="2">
    <source>
        <dbReference type="Proteomes" id="UP000708208"/>
    </source>
</evidence>
<gene>
    <name evidence="1" type="ORF">AFUS01_LOCUS14234</name>
</gene>